<organism evidence="16 17">
    <name type="scientific">Mythimna separata</name>
    <name type="common">Oriental armyworm</name>
    <name type="synonym">Pseudaletia separata</name>
    <dbReference type="NCBI Taxonomy" id="271217"/>
    <lineage>
        <taxon>Eukaryota</taxon>
        <taxon>Metazoa</taxon>
        <taxon>Ecdysozoa</taxon>
        <taxon>Arthropoda</taxon>
        <taxon>Hexapoda</taxon>
        <taxon>Insecta</taxon>
        <taxon>Pterygota</taxon>
        <taxon>Neoptera</taxon>
        <taxon>Endopterygota</taxon>
        <taxon>Lepidoptera</taxon>
        <taxon>Glossata</taxon>
        <taxon>Ditrysia</taxon>
        <taxon>Noctuoidea</taxon>
        <taxon>Noctuidae</taxon>
        <taxon>Noctuinae</taxon>
        <taxon>Hadenini</taxon>
        <taxon>Mythimna</taxon>
    </lineage>
</organism>
<sequence>MKIRLASSKTKPETRIGFEFTNLTINCLSPIFQKARKISSVKYNKLPFQNPKMALAFRNGLRTVARRLQVRNYADAPKGDEMALTFAAGNKVFYDKVVVKQIDVPSMSGAFGILPKHVPTLAVLRPGVVSVIENDGKLNKIFVSSGTVTVNDDSSVQVLAEEAHPLENLDRAAAQESLSKAQSEYSSASNDKAKAEAAIAVEVAEEILKAASG</sequence>
<keyword evidence="5" id="KW-0999">Mitochondrion inner membrane</keyword>
<dbReference type="PANTHER" id="PTHR13822">
    <property type="entry name" value="ATP SYNTHASE DELTA/EPSILON CHAIN"/>
    <property type="match status" value="1"/>
</dbReference>
<dbReference type="Gene3D" id="2.60.15.10">
    <property type="entry name" value="F0F1 ATP synthase delta/epsilon subunit, N-terminal"/>
    <property type="match status" value="1"/>
</dbReference>
<evidence type="ECO:0000256" key="7">
    <source>
        <dbReference type="ARBA" id="ARBA00023065"/>
    </source>
</evidence>
<protein>
    <recommendedName>
        <fullName evidence="12">F-ATPase delta subunit</fullName>
    </recommendedName>
</protein>
<accession>A0AAD8DSW7</accession>
<evidence type="ECO:0000259" key="15">
    <source>
        <dbReference type="Pfam" id="PF21335"/>
    </source>
</evidence>
<comment type="subcellular location">
    <subcellularLocation>
        <location evidence="1">Mitochondrion inner membrane</location>
    </subcellularLocation>
</comment>
<feature type="region of interest" description="Disordered" evidence="13">
    <location>
        <begin position="173"/>
        <end position="192"/>
    </location>
</feature>
<evidence type="ECO:0000256" key="3">
    <source>
        <dbReference type="ARBA" id="ARBA00022448"/>
    </source>
</evidence>
<evidence type="ECO:0000256" key="8">
    <source>
        <dbReference type="ARBA" id="ARBA00023128"/>
    </source>
</evidence>
<dbReference type="CDD" id="cd12152">
    <property type="entry name" value="F1-ATPase_delta"/>
    <property type="match status" value="1"/>
</dbReference>
<proteinExistence type="inferred from homology"/>
<dbReference type="GO" id="GO:0045259">
    <property type="term" value="C:proton-transporting ATP synthase complex"/>
    <property type="evidence" value="ECO:0007669"/>
    <property type="project" value="UniProtKB-KW"/>
</dbReference>
<dbReference type="NCBIfam" id="TIGR01216">
    <property type="entry name" value="ATP_synt_epsi"/>
    <property type="match status" value="1"/>
</dbReference>
<name>A0AAD8DSW7_MYTSE</name>
<evidence type="ECO:0000256" key="2">
    <source>
        <dbReference type="ARBA" id="ARBA00005712"/>
    </source>
</evidence>
<dbReference type="GO" id="GO:0005743">
    <property type="term" value="C:mitochondrial inner membrane"/>
    <property type="evidence" value="ECO:0007669"/>
    <property type="project" value="UniProtKB-SubCell"/>
</dbReference>
<dbReference type="PANTHER" id="PTHR13822:SF7">
    <property type="entry name" value="ATP SYNTHASE SUBUNIT DELTA, MITOCHONDRIAL"/>
    <property type="match status" value="1"/>
</dbReference>
<evidence type="ECO:0000256" key="10">
    <source>
        <dbReference type="ARBA" id="ARBA00023196"/>
    </source>
</evidence>
<keyword evidence="9" id="KW-0472">Membrane</keyword>
<evidence type="ECO:0000256" key="5">
    <source>
        <dbReference type="ARBA" id="ARBA00022792"/>
    </source>
</evidence>
<keyword evidence="8" id="KW-0496">Mitochondrion</keyword>
<reference evidence="16" key="1">
    <citation type="submission" date="2023-03" db="EMBL/GenBank/DDBJ databases">
        <title>Chromosome-level genomes of two armyworms, Mythimna separata and Mythimna loreyi, provide insights into the biosynthesis and reception of sex pheromones.</title>
        <authorList>
            <person name="Zhao H."/>
        </authorList>
    </citation>
    <scope>NUCLEOTIDE SEQUENCE</scope>
    <source>
        <strain evidence="16">BeijingLab</strain>
        <tissue evidence="16">Pupa</tissue>
    </source>
</reference>
<dbReference type="Pfam" id="PF02823">
    <property type="entry name" value="ATP-synt_DE_N"/>
    <property type="match status" value="1"/>
</dbReference>
<evidence type="ECO:0000313" key="16">
    <source>
        <dbReference type="EMBL" id="KAJ8721462.1"/>
    </source>
</evidence>
<dbReference type="SUPFAM" id="SSF46604">
    <property type="entry name" value="Epsilon subunit of F1F0-ATP synthase C-terminal domain"/>
    <property type="match status" value="1"/>
</dbReference>
<dbReference type="InterPro" id="IPR036771">
    <property type="entry name" value="ATPsynth_dsu/esu_N"/>
</dbReference>
<evidence type="ECO:0000256" key="4">
    <source>
        <dbReference type="ARBA" id="ARBA00022781"/>
    </source>
</evidence>
<dbReference type="HAMAP" id="MF_00530">
    <property type="entry name" value="ATP_synth_epsil_bac"/>
    <property type="match status" value="1"/>
</dbReference>
<dbReference type="AlphaFoldDB" id="A0AAD8DSW7"/>
<evidence type="ECO:0000256" key="11">
    <source>
        <dbReference type="ARBA" id="ARBA00023310"/>
    </source>
</evidence>
<evidence type="ECO:0000256" key="1">
    <source>
        <dbReference type="ARBA" id="ARBA00004273"/>
    </source>
</evidence>
<dbReference type="Gene3D" id="1.20.5.440">
    <property type="entry name" value="ATP synthase delta/epsilon subunit, C-terminal domain"/>
    <property type="match status" value="1"/>
</dbReference>
<dbReference type="InterPro" id="IPR036794">
    <property type="entry name" value="ATP_F1_dsu/esu_C_sf"/>
</dbReference>
<dbReference type="EMBL" id="JARGEI010000013">
    <property type="protein sequence ID" value="KAJ8721462.1"/>
    <property type="molecule type" value="Genomic_DNA"/>
</dbReference>
<keyword evidence="6" id="KW-0809">Transit peptide</keyword>
<dbReference type="GO" id="GO:0046933">
    <property type="term" value="F:proton-transporting ATP synthase activity, rotational mechanism"/>
    <property type="evidence" value="ECO:0007669"/>
    <property type="project" value="InterPro"/>
</dbReference>
<gene>
    <name evidence="16" type="ORF">PYW07_002237</name>
</gene>
<keyword evidence="17" id="KW-1185">Reference proteome</keyword>
<evidence type="ECO:0000313" key="17">
    <source>
        <dbReference type="Proteomes" id="UP001231518"/>
    </source>
</evidence>
<keyword evidence="10" id="KW-0139">CF(1)</keyword>
<feature type="compositionally biased region" description="Polar residues" evidence="13">
    <location>
        <begin position="176"/>
        <end position="190"/>
    </location>
</feature>
<keyword evidence="3" id="KW-0813">Transport</keyword>
<dbReference type="Proteomes" id="UP001231518">
    <property type="component" value="Chromosome 12"/>
</dbReference>
<dbReference type="InterPro" id="IPR020546">
    <property type="entry name" value="ATP_synth_F1_dsu/esu_N"/>
</dbReference>
<keyword evidence="4" id="KW-0375">Hydrogen ion transport</keyword>
<evidence type="ECO:0000256" key="13">
    <source>
        <dbReference type="SAM" id="MobiDB-lite"/>
    </source>
</evidence>
<comment type="caution">
    <text evidence="16">The sequence shown here is derived from an EMBL/GenBank/DDBJ whole genome shotgun (WGS) entry which is preliminary data.</text>
</comment>
<evidence type="ECO:0000259" key="14">
    <source>
        <dbReference type="Pfam" id="PF02823"/>
    </source>
</evidence>
<evidence type="ECO:0000256" key="6">
    <source>
        <dbReference type="ARBA" id="ARBA00022946"/>
    </source>
</evidence>
<comment type="similarity">
    <text evidence="2">Belongs to the ATPase epsilon chain family.</text>
</comment>
<dbReference type="SUPFAM" id="SSF51344">
    <property type="entry name" value="Epsilon subunit of F1F0-ATP synthase N-terminal domain"/>
    <property type="match status" value="1"/>
</dbReference>
<evidence type="ECO:0000256" key="9">
    <source>
        <dbReference type="ARBA" id="ARBA00023136"/>
    </source>
</evidence>
<keyword evidence="11" id="KW-0066">ATP synthesis</keyword>
<dbReference type="FunFam" id="2.60.15.10:FF:000004">
    <property type="entry name" value="ATP synthase subunit delta, mitochondrial"/>
    <property type="match status" value="1"/>
</dbReference>
<dbReference type="Pfam" id="PF21335">
    <property type="entry name" value="ATPD_C_metazoa"/>
    <property type="match status" value="1"/>
</dbReference>
<dbReference type="InterPro" id="IPR001469">
    <property type="entry name" value="ATP_synth_F1_dsu/esu"/>
</dbReference>
<evidence type="ECO:0000256" key="12">
    <source>
        <dbReference type="ARBA" id="ARBA00031669"/>
    </source>
</evidence>
<feature type="domain" description="F1F0-ATP synthase delta subunit C-terminal" evidence="15">
    <location>
        <begin position="169"/>
        <end position="210"/>
    </location>
</feature>
<keyword evidence="7" id="KW-0406">Ion transport</keyword>
<feature type="domain" description="ATP synthase F1 complex delta/epsilon subunit N-terminal" evidence="14">
    <location>
        <begin position="84"/>
        <end position="163"/>
    </location>
</feature>
<dbReference type="InterPro" id="IPR048937">
    <property type="entry name" value="ATPD_C_metazoa"/>
</dbReference>